<dbReference type="RefSeq" id="XP_020894545.1">
    <property type="nucleotide sequence ID" value="XM_021038886.2"/>
</dbReference>
<dbReference type="GeneID" id="110233585"/>
<organism evidence="1 2">
    <name type="scientific">Exaiptasia diaphana</name>
    <name type="common">Tropical sea anemone</name>
    <name type="synonym">Aiptasia pulchella</name>
    <dbReference type="NCBI Taxonomy" id="2652724"/>
    <lineage>
        <taxon>Eukaryota</taxon>
        <taxon>Metazoa</taxon>
        <taxon>Cnidaria</taxon>
        <taxon>Anthozoa</taxon>
        <taxon>Hexacorallia</taxon>
        <taxon>Actiniaria</taxon>
        <taxon>Aiptasiidae</taxon>
        <taxon>Exaiptasia</taxon>
    </lineage>
</organism>
<protein>
    <submittedName>
        <fullName evidence="1">Uncharacterized protein</fullName>
    </submittedName>
</protein>
<dbReference type="AlphaFoldDB" id="A0A913WV15"/>
<evidence type="ECO:0000313" key="1">
    <source>
        <dbReference type="EnsemblMetazoa" id="XP_020894545.1"/>
    </source>
</evidence>
<dbReference type="KEGG" id="epa:110233585"/>
<evidence type="ECO:0000313" key="2">
    <source>
        <dbReference type="Proteomes" id="UP000887567"/>
    </source>
</evidence>
<dbReference type="Proteomes" id="UP000887567">
    <property type="component" value="Unplaced"/>
</dbReference>
<dbReference type="EnsemblMetazoa" id="XM_021038886.2">
    <property type="protein sequence ID" value="XP_020894545.1"/>
    <property type="gene ID" value="LOC110233585"/>
</dbReference>
<reference evidence="1" key="1">
    <citation type="submission" date="2022-11" db="UniProtKB">
        <authorList>
            <consortium name="EnsemblMetazoa"/>
        </authorList>
    </citation>
    <scope>IDENTIFICATION</scope>
</reference>
<proteinExistence type="predicted"/>
<sequence length="181" mass="20470">MCSIINIFRRRNRDSLPIDSIFIDSFPDLDYDKDSLSTPCAYPSEHTMSNLDSTHSSMCSIINIFRRRNRAQRQDAERPMVGYKIPRAVSFGYDPEIDDPKYSSSTPLYSLILSDILDITTASYGENSPSVAEASEYLSNPSYSTSDSAVTICTTEYNAKLRHDKGKKMHWHVGEDCTAEE</sequence>
<name>A0A913WV15_EXADI</name>
<accession>A0A913WV15</accession>
<keyword evidence="2" id="KW-1185">Reference proteome</keyword>